<evidence type="ECO:0000313" key="1">
    <source>
        <dbReference type="EMBL" id="CBY09611.1"/>
    </source>
</evidence>
<proteinExistence type="predicted"/>
<dbReference type="EMBL" id="FN653043">
    <property type="protein sequence ID" value="CBY09611.1"/>
    <property type="molecule type" value="Genomic_DNA"/>
</dbReference>
<protein>
    <submittedName>
        <fullName evidence="1">Uncharacterized protein</fullName>
    </submittedName>
</protein>
<name>E4XEW5_OIKDI</name>
<dbReference type="Proteomes" id="UP000001307">
    <property type="component" value="Unassembled WGS sequence"/>
</dbReference>
<gene>
    <name evidence="1" type="ORF">GSOID_T00008732001</name>
</gene>
<sequence length="100" mass="11166">MRPSEGLSNLSPLQVLFNKSPPSYFGQLSLKESDFEKTSSDNFEEHREHIQALHAAQAQKQLTKFLLKSNVTNGNLKEGDLVVLRDPSNNAFHSSSQRGP</sequence>
<keyword evidence="2" id="KW-1185">Reference proteome</keyword>
<dbReference type="AlphaFoldDB" id="E4XEW5"/>
<reference evidence="1 2" key="1">
    <citation type="journal article" date="2010" name="Science">
        <title>Plasticity of animal genome architecture unmasked by rapid evolution of a pelagic tunicate.</title>
        <authorList>
            <person name="Denoeud F."/>
            <person name="Henriet S."/>
            <person name="Mungpakdee S."/>
            <person name="Aury J.M."/>
            <person name="Da Silva C."/>
            <person name="Brinkmann H."/>
            <person name="Mikhaleva J."/>
            <person name="Olsen L.C."/>
            <person name="Jubin C."/>
            <person name="Canestro C."/>
            <person name="Bouquet J.M."/>
            <person name="Danks G."/>
            <person name="Poulain J."/>
            <person name="Campsteijn C."/>
            <person name="Adamski M."/>
            <person name="Cross I."/>
            <person name="Yadetie F."/>
            <person name="Muffato M."/>
            <person name="Louis A."/>
            <person name="Butcher S."/>
            <person name="Tsagkogeorga G."/>
            <person name="Konrad A."/>
            <person name="Singh S."/>
            <person name="Jensen M.F."/>
            <person name="Cong E.H."/>
            <person name="Eikeseth-Otteraa H."/>
            <person name="Noel B."/>
            <person name="Anthouard V."/>
            <person name="Porcel B.M."/>
            <person name="Kachouri-Lafond R."/>
            <person name="Nishino A."/>
            <person name="Ugolini M."/>
            <person name="Chourrout P."/>
            <person name="Nishida H."/>
            <person name="Aasland R."/>
            <person name="Huzurbazar S."/>
            <person name="Westhof E."/>
            <person name="Delsuc F."/>
            <person name="Lehrach H."/>
            <person name="Reinhardt R."/>
            <person name="Weissenbach J."/>
            <person name="Roy S.W."/>
            <person name="Artiguenave F."/>
            <person name="Postlethwait J.H."/>
            <person name="Manak J.R."/>
            <person name="Thompson E.M."/>
            <person name="Jaillon O."/>
            <person name="Du Pasquier L."/>
            <person name="Boudinot P."/>
            <person name="Liberles D.A."/>
            <person name="Volff J.N."/>
            <person name="Philippe H."/>
            <person name="Lenhard B."/>
            <person name="Roest Crollius H."/>
            <person name="Wincker P."/>
            <person name="Chourrout D."/>
        </authorList>
    </citation>
    <scope>NUCLEOTIDE SEQUENCE [LARGE SCALE GENOMIC DNA]</scope>
</reference>
<dbReference type="InParanoid" id="E4XEW5"/>
<evidence type="ECO:0000313" key="2">
    <source>
        <dbReference type="Proteomes" id="UP000001307"/>
    </source>
</evidence>
<organism evidence="1 2">
    <name type="scientific">Oikopleura dioica</name>
    <name type="common">Tunicate</name>
    <dbReference type="NCBI Taxonomy" id="34765"/>
    <lineage>
        <taxon>Eukaryota</taxon>
        <taxon>Metazoa</taxon>
        <taxon>Chordata</taxon>
        <taxon>Tunicata</taxon>
        <taxon>Appendicularia</taxon>
        <taxon>Copelata</taxon>
        <taxon>Oikopleuridae</taxon>
        <taxon>Oikopleura</taxon>
    </lineage>
</organism>
<accession>E4XEW5</accession>